<name>A0A834YQC9_TETSI</name>
<feature type="region of interest" description="Disordered" evidence="1">
    <location>
        <begin position="247"/>
        <end position="266"/>
    </location>
</feature>
<accession>A0A834YQC9</accession>
<evidence type="ECO:0000256" key="1">
    <source>
        <dbReference type="SAM" id="MobiDB-lite"/>
    </source>
</evidence>
<sequence>MTSLPVLNLLAHAVSHLGSSSPSSPLETEGNEEREQFIVARVLARLHPAEANKLRQNDQQRARRRSAPVYRNTNPPSGGVSLYPMQPQSWVYTNFSTELAMYQMWQQEQANQQQSHLLTLSVAPTPPSGPRIFPFIQSIFQPDHGQYFPARDQEPIPVIPGIAISAADPSVYISNRSMPIPVSSRSQVTIREIQEEKTQGEGEWLHGDANPNGLKVNIQSNASGLSPIEVRNPPASGDSRAEPVIQEIPPEDKGKNGGSEPNIGNSVENFQWASRRCMDAGIRPRATIPGHVQFRLRDLHGLDSSRHNLISHHPPRESSPGMASGFRPPSSPAPMMTKTVRPIFTASHRPESLNTRIPPMPSPSKIRAASTGFSDRLRPTGRNIDRMPSFSSMAPPVQIRSVIPVCSAPPLRKTPDSGQERLFTGCENKSKVPEDMPTVSSELGNLQI</sequence>
<reference evidence="2 3" key="1">
    <citation type="submission" date="2020-04" db="EMBL/GenBank/DDBJ databases">
        <title>Plant Genome Project.</title>
        <authorList>
            <person name="Zhang R.-G."/>
        </authorList>
    </citation>
    <scope>NUCLEOTIDE SEQUENCE [LARGE SCALE GENOMIC DNA]</scope>
    <source>
        <strain evidence="2">YNK0</strain>
        <tissue evidence="2">Leaf</tissue>
    </source>
</reference>
<feature type="region of interest" description="Disordered" evidence="1">
    <location>
        <begin position="305"/>
        <end position="335"/>
    </location>
</feature>
<organism evidence="2 3">
    <name type="scientific">Tetracentron sinense</name>
    <name type="common">Spur-leaf</name>
    <dbReference type="NCBI Taxonomy" id="13715"/>
    <lineage>
        <taxon>Eukaryota</taxon>
        <taxon>Viridiplantae</taxon>
        <taxon>Streptophyta</taxon>
        <taxon>Embryophyta</taxon>
        <taxon>Tracheophyta</taxon>
        <taxon>Spermatophyta</taxon>
        <taxon>Magnoliopsida</taxon>
        <taxon>Trochodendrales</taxon>
        <taxon>Trochodendraceae</taxon>
        <taxon>Tetracentron</taxon>
    </lineage>
</organism>
<evidence type="ECO:0000313" key="2">
    <source>
        <dbReference type="EMBL" id="KAF8392547.1"/>
    </source>
</evidence>
<feature type="region of interest" description="Disordered" evidence="1">
    <location>
        <begin position="351"/>
        <end position="392"/>
    </location>
</feature>
<proteinExistence type="predicted"/>
<dbReference type="AlphaFoldDB" id="A0A834YQC9"/>
<dbReference type="OMA" id="HANTQQN"/>
<keyword evidence="3" id="KW-1185">Reference proteome</keyword>
<feature type="region of interest" description="Disordered" evidence="1">
    <location>
        <begin position="49"/>
        <end position="78"/>
    </location>
</feature>
<comment type="caution">
    <text evidence="2">The sequence shown here is derived from an EMBL/GenBank/DDBJ whole genome shotgun (WGS) entry which is preliminary data.</text>
</comment>
<dbReference type="OrthoDB" id="5988181at2759"/>
<protein>
    <submittedName>
        <fullName evidence="2">Uncharacterized protein</fullName>
    </submittedName>
</protein>
<evidence type="ECO:0000313" key="3">
    <source>
        <dbReference type="Proteomes" id="UP000655225"/>
    </source>
</evidence>
<gene>
    <name evidence="2" type="ORF">HHK36_022892</name>
</gene>
<dbReference type="Proteomes" id="UP000655225">
    <property type="component" value="Unassembled WGS sequence"/>
</dbReference>
<feature type="compositionally biased region" description="Basic and acidic residues" evidence="1">
    <location>
        <begin position="49"/>
        <end position="61"/>
    </location>
</feature>
<dbReference type="EMBL" id="JABCRI010000016">
    <property type="protein sequence ID" value="KAF8392547.1"/>
    <property type="molecule type" value="Genomic_DNA"/>
</dbReference>